<organism evidence="2 3">
    <name type="scientific">Lysobacter brunescens</name>
    <dbReference type="NCBI Taxonomy" id="262323"/>
    <lineage>
        <taxon>Bacteria</taxon>
        <taxon>Pseudomonadati</taxon>
        <taxon>Pseudomonadota</taxon>
        <taxon>Gammaproteobacteria</taxon>
        <taxon>Lysobacterales</taxon>
        <taxon>Lysobacteraceae</taxon>
        <taxon>Lysobacter</taxon>
    </lineage>
</organism>
<evidence type="ECO:0000313" key="3">
    <source>
        <dbReference type="Proteomes" id="UP001597110"/>
    </source>
</evidence>
<proteinExistence type="predicted"/>
<dbReference type="RefSeq" id="WP_386824599.1">
    <property type="nucleotide sequence ID" value="NZ_JBHTIF010000002.1"/>
</dbReference>
<evidence type="ECO:0000313" key="2">
    <source>
        <dbReference type="EMBL" id="MFD0726600.1"/>
    </source>
</evidence>
<dbReference type="EMBL" id="JBHTIF010000002">
    <property type="protein sequence ID" value="MFD0726600.1"/>
    <property type="molecule type" value="Genomic_DNA"/>
</dbReference>
<keyword evidence="1" id="KW-0732">Signal</keyword>
<gene>
    <name evidence="2" type="ORF">ACFQ0E_13445</name>
</gene>
<reference evidence="3" key="1">
    <citation type="journal article" date="2019" name="Int. J. Syst. Evol. Microbiol.">
        <title>The Global Catalogue of Microorganisms (GCM) 10K type strain sequencing project: providing services to taxonomists for standard genome sequencing and annotation.</title>
        <authorList>
            <consortium name="The Broad Institute Genomics Platform"/>
            <consortium name="The Broad Institute Genome Sequencing Center for Infectious Disease"/>
            <person name="Wu L."/>
            <person name="Ma J."/>
        </authorList>
    </citation>
    <scope>NUCLEOTIDE SEQUENCE [LARGE SCALE GENOMIC DNA]</scope>
    <source>
        <strain evidence="3">CCUG 55585</strain>
    </source>
</reference>
<evidence type="ECO:0000256" key="1">
    <source>
        <dbReference type="SAM" id="SignalP"/>
    </source>
</evidence>
<feature type="chain" id="PRO_5047343961" evidence="1">
    <location>
        <begin position="25"/>
        <end position="266"/>
    </location>
</feature>
<accession>A0ABW2YHP0</accession>
<feature type="signal peptide" evidence="1">
    <location>
        <begin position="1"/>
        <end position="24"/>
    </location>
</feature>
<comment type="caution">
    <text evidence="2">The sequence shown here is derived from an EMBL/GenBank/DDBJ whole genome shotgun (WGS) entry which is preliminary data.</text>
</comment>
<keyword evidence="3" id="KW-1185">Reference proteome</keyword>
<name>A0ABW2YHP0_9GAMM</name>
<dbReference type="Proteomes" id="UP001597110">
    <property type="component" value="Unassembled WGS sequence"/>
</dbReference>
<sequence>MKAFAPVRLLLAVALASNALPALAQEFALVVSPPRFEDRTQPGKTYRNVFELNNTSLKAAKFTVSTADWVLDAQGAPVFSQALSKDSCRPWVGIETNEITVKGNGKRRFRFEVAVPADAPRGECRFAIMIEGEPQPARGNMPLPISGRIGVIVYLAIGDAAPKLVVAETRGVDAQGQRIPALRVRNDGDMHGRLDGYLAGVDAKNQRFVLVPDNSPILVGATRDIPLYPQPSADGAQAPAIVYPLRIKGRLDAERQRLDIDTTLDR</sequence>
<protein>
    <submittedName>
        <fullName evidence="2">Uncharacterized protein</fullName>
    </submittedName>
</protein>